<gene>
    <name evidence="2" type="ORF">B0H17DRAFT_418846</name>
</gene>
<evidence type="ECO:0000256" key="1">
    <source>
        <dbReference type="SAM" id="MobiDB-lite"/>
    </source>
</evidence>
<dbReference type="AlphaFoldDB" id="A0AAD7FZL2"/>
<feature type="compositionally biased region" description="Basic and acidic residues" evidence="1">
    <location>
        <begin position="21"/>
        <end position="63"/>
    </location>
</feature>
<dbReference type="Proteomes" id="UP001221757">
    <property type="component" value="Unassembled WGS sequence"/>
</dbReference>
<evidence type="ECO:0000313" key="3">
    <source>
        <dbReference type="Proteomes" id="UP001221757"/>
    </source>
</evidence>
<protein>
    <submittedName>
        <fullName evidence="2">Uncharacterized protein</fullName>
    </submittedName>
</protein>
<comment type="caution">
    <text evidence="2">The sequence shown here is derived from an EMBL/GenBank/DDBJ whole genome shotgun (WGS) entry which is preliminary data.</text>
</comment>
<name>A0AAD7FZL2_MYCRO</name>
<evidence type="ECO:0000313" key="2">
    <source>
        <dbReference type="EMBL" id="KAJ7651773.1"/>
    </source>
</evidence>
<keyword evidence="3" id="KW-1185">Reference proteome</keyword>
<organism evidence="2 3">
    <name type="scientific">Mycena rosella</name>
    <name type="common">Pink bonnet</name>
    <name type="synonym">Agaricus rosellus</name>
    <dbReference type="NCBI Taxonomy" id="1033263"/>
    <lineage>
        <taxon>Eukaryota</taxon>
        <taxon>Fungi</taxon>
        <taxon>Dikarya</taxon>
        <taxon>Basidiomycota</taxon>
        <taxon>Agaricomycotina</taxon>
        <taxon>Agaricomycetes</taxon>
        <taxon>Agaricomycetidae</taxon>
        <taxon>Agaricales</taxon>
        <taxon>Marasmiineae</taxon>
        <taxon>Mycenaceae</taxon>
        <taxon>Mycena</taxon>
    </lineage>
</organism>
<proteinExistence type="predicted"/>
<reference evidence="2" key="1">
    <citation type="submission" date="2023-03" db="EMBL/GenBank/DDBJ databases">
        <title>Massive genome expansion in bonnet fungi (Mycena s.s.) driven by repeated elements and novel gene families across ecological guilds.</title>
        <authorList>
            <consortium name="Lawrence Berkeley National Laboratory"/>
            <person name="Harder C.B."/>
            <person name="Miyauchi S."/>
            <person name="Viragh M."/>
            <person name="Kuo A."/>
            <person name="Thoen E."/>
            <person name="Andreopoulos B."/>
            <person name="Lu D."/>
            <person name="Skrede I."/>
            <person name="Drula E."/>
            <person name="Henrissat B."/>
            <person name="Morin E."/>
            <person name="Kohler A."/>
            <person name="Barry K."/>
            <person name="LaButti K."/>
            <person name="Morin E."/>
            <person name="Salamov A."/>
            <person name="Lipzen A."/>
            <person name="Mereny Z."/>
            <person name="Hegedus B."/>
            <person name="Baldrian P."/>
            <person name="Stursova M."/>
            <person name="Weitz H."/>
            <person name="Taylor A."/>
            <person name="Grigoriev I.V."/>
            <person name="Nagy L.G."/>
            <person name="Martin F."/>
            <person name="Kauserud H."/>
        </authorList>
    </citation>
    <scope>NUCLEOTIDE SEQUENCE</scope>
    <source>
        <strain evidence="2">CBHHK067</strain>
    </source>
</reference>
<dbReference type="EMBL" id="JARKIE010000360">
    <property type="protein sequence ID" value="KAJ7651773.1"/>
    <property type="molecule type" value="Genomic_DNA"/>
</dbReference>
<accession>A0AAD7FZL2</accession>
<sequence length="127" mass="14285">MGPCRPLIYPPPRPDLGPRCGAEHVQEEGKDGARRRGPDVTLAARDEDERAEHEDDRGQRVGEPEAACVDEPLPLFCRLRRYRRQRPPSPLNMWIQTGSYILVASSEILASILRAFLFGPAMNPLKL</sequence>
<feature type="region of interest" description="Disordered" evidence="1">
    <location>
        <begin position="1"/>
        <end position="65"/>
    </location>
</feature>